<feature type="transmembrane region" description="Helical" evidence="1">
    <location>
        <begin position="79"/>
        <end position="109"/>
    </location>
</feature>
<feature type="transmembrane region" description="Helical" evidence="1">
    <location>
        <begin position="12"/>
        <end position="32"/>
    </location>
</feature>
<organism evidence="2 3">
    <name type="scientific">candidate division CPR1 bacterium GW2011_GWC1_49_13</name>
    <dbReference type="NCBI Taxonomy" id="1618342"/>
    <lineage>
        <taxon>Bacteria</taxon>
        <taxon>candidate division CPR1</taxon>
    </lineage>
</organism>
<evidence type="ECO:0000313" key="3">
    <source>
        <dbReference type="Proteomes" id="UP000034119"/>
    </source>
</evidence>
<reference evidence="2 3" key="1">
    <citation type="journal article" date="2015" name="Nature">
        <title>rRNA introns, odd ribosomes, and small enigmatic genomes across a large radiation of phyla.</title>
        <authorList>
            <person name="Brown C.T."/>
            <person name="Hug L.A."/>
            <person name="Thomas B.C."/>
            <person name="Sharon I."/>
            <person name="Castelle C.J."/>
            <person name="Singh A."/>
            <person name="Wilkins M.J."/>
            <person name="Williams K.H."/>
            <person name="Banfield J.F."/>
        </authorList>
    </citation>
    <scope>NUCLEOTIDE SEQUENCE [LARGE SCALE GENOMIC DNA]</scope>
</reference>
<dbReference type="Proteomes" id="UP000034119">
    <property type="component" value="Unassembled WGS sequence"/>
</dbReference>
<protein>
    <submittedName>
        <fullName evidence="2">Uncharacterized protein</fullName>
    </submittedName>
</protein>
<sequence length="110" mass="12491">MTENPWQTGRRYALLAFAAVIITSAVAGFMAYRDQAAIPMEDWIRGFSAMFIWALEWGGLFLVLPALLERYLMVGSDDILMAVLNFFVFAILILFGFFGLPFLTIPFLIR</sequence>
<evidence type="ECO:0000256" key="1">
    <source>
        <dbReference type="SAM" id="Phobius"/>
    </source>
</evidence>
<keyword evidence="1" id="KW-0812">Transmembrane</keyword>
<proteinExistence type="predicted"/>
<keyword evidence="1" id="KW-0472">Membrane</keyword>
<accession>A0A0G1VH53</accession>
<dbReference type="EMBL" id="LCPW01000007">
    <property type="protein sequence ID" value="KKW05883.1"/>
    <property type="molecule type" value="Genomic_DNA"/>
</dbReference>
<keyword evidence="1" id="KW-1133">Transmembrane helix</keyword>
<dbReference type="AlphaFoldDB" id="A0A0G1VH53"/>
<comment type="caution">
    <text evidence="2">The sequence shown here is derived from an EMBL/GenBank/DDBJ whole genome shotgun (WGS) entry which is preliminary data.</text>
</comment>
<evidence type="ECO:0000313" key="2">
    <source>
        <dbReference type="EMBL" id="KKW05883.1"/>
    </source>
</evidence>
<name>A0A0G1VH53_9BACT</name>
<gene>
    <name evidence="2" type="ORF">UY40_C0007G0022</name>
</gene>
<feature type="transmembrane region" description="Helical" evidence="1">
    <location>
        <begin position="44"/>
        <end position="67"/>
    </location>
</feature>